<feature type="transmembrane region" description="Helical" evidence="2">
    <location>
        <begin position="173"/>
        <end position="192"/>
    </location>
</feature>
<accession>A0A9W4SKM8</accession>
<sequence>MPVTSSTQVAVFLVVVKFFNDILPISAQVSNIPGDGIDNSFSTSHVRSAWIALWILWIIWALLTLFKWASKETKTRNAHTADRQDASLERGERGSNSKKGGITEIMNHGPRRAARISRDLLLGLLSALVINTFGRGPGSGSGRAVEILTWIFFGLAIIWILVEIAMDNKIIRLLFGFVEYGILLVIFILAYTSGWKLFGR</sequence>
<feature type="transmembrane region" description="Helical" evidence="2">
    <location>
        <begin position="116"/>
        <end position="135"/>
    </location>
</feature>
<evidence type="ECO:0000256" key="1">
    <source>
        <dbReference type="SAM" id="MobiDB-lite"/>
    </source>
</evidence>
<keyword evidence="2" id="KW-0812">Transmembrane</keyword>
<feature type="compositionally biased region" description="Basic and acidic residues" evidence="1">
    <location>
        <begin position="77"/>
        <end position="95"/>
    </location>
</feature>
<keyword evidence="2" id="KW-1133">Transmembrane helix</keyword>
<evidence type="ECO:0000256" key="2">
    <source>
        <dbReference type="SAM" id="Phobius"/>
    </source>
</evidence>
<keyword evidence="4" id="KW-1185">Reference proteome</keyword>
<reference evidence="3" key="1">
    <citation type="submission" date="2022-08" db="EMBL/GenBank/DDBJ databases">
        <authorList>
            <person name="Kallberg Y."/>
            <person name="Tangrot J."/>
            <person name="Rosling A."/>
        </authorList>
    </citation>
    <scope>NUCLEOTIDE SEQUENCE</scope>
    <source>
        <strain evidence="3">Wild A</strain>
    </source>
</reference>
<dbReference type="EMBL" id="CAMKVN010001002">
    <property type="protein sequence ID" value="CAI2172957.1"/>
    <property type="molecule type" value="Genomic_DNA"/>
</dbReference>
<evidence type="ECO:0000313" key="3">
    <source>
        <dbReference type="EMBL" id="CAI2172957.1"/>
    </source>
</evidence>
<organism evidence="3 4">
    <name type="scientific">Funneliformis geosporum</name>
    <dbReference type="NCBI Taxonomy" id="1117311"/>
    <lineage>
        <taxon>Eukaryota</taxon>
        <taxon>Fungi</taxon>
        <taxon>Fungi incertae sedis</taxon>
        <taxon>Mucoromycota</taxon>
        <taxon>Glomeromycotina</taxon>
        <taxon>Glomeromycetes</taxon>
        <taxon>Glomerales</taxon>
        <taxon>Glomeraceae</taxon>
        <taxon>Funneliformis</taxon>
    </lineage>
</organism>
<evidence type="ECO:0000313" key="4">
    <source>
        <dbReference type="Proteomes" id="UP001153678"/>
    </source>
</evidence>
<feature type="transmembrane region" description="Helical" evidence="2">
    <location>
        <begin position="147"/>
        <end position="166"/>
    </location>
</feature>
<dbReference type="Proteomes" id="UP001153678">
    <property type="component" value="Unassembled WGS sequence"/>
</dbReference>
<proteinExistence type="predicted"/>
<feature type="transmembrane region" description="Helical" evidence="2">
    <location>
        <begin position="48"/>
        <end position="66"/>
    </location>
</feature>
<comment type="caution">
    <text evidence="3">The sequence shown here is derived from an EMBL/GenBank/DDBJ whole genome shotgun (WGS) entry which is preliminary data.</text>
</comment>
<gene>
    <name evidence="3" type="ORF">FWILDA_LOCUS5843</name>
</gene>
<feature type="region of interest" description="Disordered" evidence="1">
    <location>
        <begin position="77"/>
        <end position="105"/>
    </location>
</feature>
<dbReference type="AlphaFoldDB" id="A0A9W4SKM8"/>
<name>A0A9W4SKM8_9GLOM</name>
<keyword evidence="2" id="KW-0472">Membrane</keyword>
<protein>
    <submittedName>
        <fullName evidence="3">17621_t:CDS:1</fullName>
    </submittedName>
</protein>
<dbReference type="OrthoDB" id="2446850at2759"/>